<evidence type="ECO:0000256" key="4">
    <source>
        <dbReference type="ARBA" id="ARBA00012143"/>
    </source>
</evidence>
<comment type="cofactor">
    <cofactor evidence="1">
        <name>pyridoxal 5'-phosphate</name>
        <dbReference type="ChEBI" id="CHEBI:597326"/>
    </cofactor>
</comment>
<dbReference type="EMBL" id="AUZY01007152">
    <property type="protein sequence ID" value="EQD51323.1"/>
    <property type="molecule type" value="Genomic_DNA"/>
</dbReference>
<dbReference type="GO" id="GO:0006782">
    <property type="term" value="P:protoporphyrinogen IX biosynthetic process"/>
    <property type="evidence" value="ECO:0007669"/>
    <property type="project" value="UniProtKB-UniPathway"/>
</dbReference>
<dbReference type="Gene3D" id="3.40.640.10">
    <property type="entry name" value="Type I PLP-dependent aspartate aminotransferase-like (Major domain)"/>
    <property type="match status" value="1"/>
</dbReference>
<evidence type="ECO:0000256" key="2">
    <source>
        <dbReference type="ARBA" id="ARBA00004819"/>
    </source>
</evidence>
<dbReference type="InterPro" id="IPR015424">
    <property type="entry name" value="PyrdxlP-dep_Trfase"/>
</dbReference>
<evidence type="ECO:0000256" key="6">
    <source>
        <dbReference type="ARBA" id="ARBA00023235"/>
    </source>
</evidence>
<dbReference type="NCBIfam" id="NF000818">
    <property type="entry name" value="PRK00062.1"/>
    <property type="match status" value="1"/>
</dbReference>
<evidence type="ECO:0000256" key="1">
    <source>
        <dbReference type="ARBA" id="ARBA00001933"/>
    </source>
</evidence>
<evidence type="ECO:0000256" key="3">
    <source>
        <dbReference type="ARBA" id="ARBA00008981"/>
    </source>
</evidence>
<dbReference type="GO" id="GO:0030170">
    <property type="term" value="F:pyridoxal phosphate binding"/>
    <property type="evidence" value="ECO:0007669"/>
    <property type="project" value="InterPro"/>
</dbReference>
<dbReference type="CDD" id="cd00610">
    <property type="entry name" value="OAT_like"/>
    <property type="match status" value="1"/>
</dbReference>
<dbReference type="EC" id="5.4.3.8" evidence="4"/>
<comment type="caution">
    <text evidence="8">The sequence shown here is derived from an EMBL/GenBank/DDBJ whole genome shotgun (WGS) entry which is preliminary data.</text>
</comment>
<keyword evidence="5" id="KW-0663">Pyridoxal phosphate</keyword>
<dbReference type="InterPro" id="IPR049704">
    <property type="entry name" value="Aminotrans_3_PPA_site"/>
</dbReference>
<organism evidence="8">
    <name type="scientific">mine drainage metagenome</name>
    <dbReference type="NCBI Taxonomy" id="410659"/>
    <lineage>
        <taxon>unclassified sequences</taxon>
        <taxon>metagenomes</taxon>
        <taxon>ecological metagenomes</taxon>
    </lineage>
</organism>
<dbReference type="PANTHER" id="PTHR43713">
    <property type="entry name" value="GLUTAMATE-1-SEMIALDEHYDE 2,1-AMINOMUTASE"/>
    <property type="match status" value="1"/>
</dbReference>
<comment type="pathway">
    <text evidence="2">Porphyrin-containing compound metabolism; protoporphyrin-IX biosynthesis; 5-aminolevulinate from L-glutamyl-tRNA(Glu): step 2/2.</text>
</comment>
<protein>
    <recommendedName>
        <fullName evidence="4">glutamate-1-semialdehyde 2,1-aminomutase</fullName>
        <ecNumber evidence="4">5.4.3.8</ecNumber>
    </recommendedName>
</protein>
<proteinExistence type="inferred from homology"/>
<reference evidence="8" key="1">
    <citation type="submission" date="2013-08" db="EMBL/GenBank/DDBJ databases">
        <authorList>
            <person name="Mendez C."/>
            <person name="Richter M."/>
            <person name="Ferrer M."/>
            <person name="Sanchez J."/>
        </authorList>
    </citation>
    <scope>NUCLEOTIDE SEQUENCE</scope>
</reference>
<reference evidence="8" key="2">
    <citation type="journal article" date="2014" name="ISME J.">
        <title>Microbial stratification in low pH oxic and suboxic macroscopic growths along an acid mine drainage.</title>
        <authorList>
            <person name="Mendez-Garcia C."/>
            <person name="Mesa V."/>
            <person name="Sprenger R.R."/>
            <person name="Richter M."/>
            <person name="Diez M.S."/>
            <person name="Solano J."/>
            <person name="Bargiela R."/>
            <person name="Golyshina O.V."/>
            <person name="Manteca A."/>
            <person name="Ramos J.L."/>
            <person name="Gallego J.R."/>
            <person name="Llorente I."/>
            <person name="Martins Dos Santos V.A."/>
            <person name="Jensen O.N."/>
            <person name="Pelaez A.I."/>
            <person name="Sanchez J."/>
            <person name="Ferrer M."/>
        </authorList>
    </citation>
    <scope>NUCLEOTIDE SEQUENCE</scope>
</reference>
<accession>T1A370</accession>
<dbReference type="InterPro" id="IPR015422">
    <property type="entry name" value="PyrdxlP-dep_Trfase_small"/>
</dbReference>
<dbReference type="SUPFAM" id="SSF53383">
    <property type="entry name" value="PLP-dependent transferases"/>
    <property type="match status" value="1"/>
</dbReference>
<dbReference type="InterPro" id="IPR004639">
    <property type="entry name" value="4pyrrol_synth_GluAld_NH2Trfase"/>
</dbReference>
<comment type="similarity">
    <text evidence="3">Belongs to the class-III pyridoxal-phosphate-dependent aminotransferase family. HemL subfamily.</text>
</comment>
<name>T1A370_9ZZZZ</name>
<dbReference type="UniPathway" id="UPA00251">
    <property type="reaction ID" value="UER00317"/>
</dbReference>
<dbReference type="GO" id="GO:0008483">
    <property type="term" value="F:transaminase activity"/>
    <property type="evidence" value="ECO:0007669"/>
    <property type="project" value="InterPro"/>
</dbReference>
<keyword evidence="6" id="KW-0413">Isomerase</keyword>
<dbReference type="AlphaFoldDB" id="T1A370"/>
<dbReference type="Gene3D" id="3.90.1150.10">
    <property type="entry name" value="Aspartate Aminotransferase, domain 1"/>
    <property type="match status" value="1"/>
</dbReference>
<dbReference type="InterPro" id="IPR005814">
    <property type="entry name" value="Aminotrans_3"/>
</dbReference>
<evidence type="ECO:0000313" key="8">
    <source>
        <dbReference type="EMBL" id="EQD51323.1"/>
    </source>
</evidence>
<evidence type="ECO:0000256" key="5">
    <source>
        <dbReference type="ARBA" id="ARBA00022898"/>
    </source>
</evidence>
<dbReference type="PANTHER" id="PTHR43713:SF3">
    <property type="entry name" value="GLUTAMATE-1-SEMIALDEHYDE 2,1-AMINOMUTASE 1, CHLOROPLASTIC-RELATED"/>
    <property type="match status" value="1"/>
</dbReference>
<dbReference type="HAMAP" id="MF_00375">
    <property type="entry name" value="HemL_aminotrans_3"/>
    <property type="match status" value="1"/>
</dbReference>
<dbReference type="FunFam" id="3.40.640.10:FF:000021">
    <property type="entry name" value="Glutamate-1-semialdehyde 2,1-aminomutase"/>
    <property type="match status" value="1"/>
</dbReference>
<dbReference type="InterPro" id="IPR015421">
    <property type="entry name" value="PyrdxlP-dep_Trfase_major"/>
</dbReference>
<sequence>MSPAPGPRSRALFRRAQRTLVGGVDSPVRAFTSVGGTPIFYARGRGAWLTDVDGARYLDLVGSWGANILGASPPSVVRSVRETAARGLSFGAPSPLEHELGERIRRAAPAIERIRFVSSGTEATMSALRVARGFTGRSRIVKFEGGYHGHSDGLLARAGSGLASAAQPDSAGVPRSIVAETHVLPYNDVPALHAWFERWGTRTAAVIVEPVAANMGVVPPEPGFLAAIGRLCHRSGALSIADEVITGFRLRRGLAAPSLGLTPDLVTLGKIIGGGMPAAAYGGRRDVMETVAPLGPVYQAGTLAGNPVAMAAGIAMLDALTASTYRSLERSGRALERALRETADGAGVAPFTIQRVGSMLGLSFGPGPIRNFADTCGLDRERYARFFHAALDRRIALPPSSFETTFLSTAVGAREIAWARPRFAEAFACVARSGR</sequence>
<gene>
    <name evidence="8" type="ORF">B1B_11053</name>
</gene>
<evidence type="ECO:0000256" key="7">
    <source>
        <dbReference type="ARBA" id="ARBA00023244"/>
    </source>
</evidence>
<dbReference type="Pfam" id="PF00202">
    <property type="entry name" value="Aminotran_3"/>
    <property type="match status" value="1"/>
</dbReference>
<keyword evidence="7" id="KW-0627">Porphyrin biosynthesis</keyword>
<dbReference type="GO" id="GO:0042286">
    <property type="term" value="F:glutamate-1-semialdehyde 2,1-aminomutase activity"/>
    <property type="evidence" value="ECO:0007669"/>
    <property type="project" value="UniProtKB-EC"/>
</dbReference>
<dbReference type="PROSITE" id="PS00600">
    <property type="entry name" value="AA_TRANSFER_CLASS_3"/>
    <property type="match status" value="1"/>
</dbReference>